<dbReference type="InterPro" id="IPR017871">
    <property type="entry name" value="ABC_transporter-like_CS"/>
</dbReference>
<evidence type="ECO:0000313" key="16">
    <source>
        <dbReference type="Proteomes" id="UP000214746"/>
    </source>
</evidence>
<comment type="subcellular location">
    <subcellularLocation>
        <location evidence="1">Cell membrane</location>
        <topology evidence="1">Multi-pass membrane protein</topology>
    </subcellularLocation>
</comment>
<feature type="transmembrane region" description="Helical" evidence="11">
    <location>
        <begin position="297"/>
        <end position="315"/>
    </location>
</feature>
<dbReference type="GO" id="GO:0005524">
    <property type="term" value="F:ATP binding"/>
    <property type="evidence" value="ECO:0007669"/>
    <property type="project" value="UniProtKB-KW"/>
</dbReference>
<evidence type="ECO:0000256" key="3">
    <source>
        <dbReference type="ARBA" id="ARBA00022475"/>
    </source>
</evidence>
<evidence type="ECO:0000259" key="14">
    <source>
        <dbReference type="PROSITE" id="PS50990"/>
    </source>
</evidence>
<dbReference type="RefSeq" id="WP_089200868.1">
    <property type="nucleotide sequence ID" value="NZ_NHRJ02000010.1"/>
</dbReference>
<keyword evidence="8" id="KW-0067">ATP-binding</keyword>
<proteinExistence type="predicted"/>
<keyword evidence="7" id="KW-0788">Thiol protease</keyword>
<feature type="domain" description="ABC transmembrane type-1" evidence="13">
    <location>
        <begin position="160"/>
        <end position="440"/>
    </location>
</feature>
<evidence type="ECO:0000259" key="13">
    <source>
        <dbReference type="PROSITE" id="PS50929"/>
    </source>
</evidence>
<keyword evidence="10 11" id="KW-0472">Membrane</keyword>
<gene>
    <name evidence="15" type="ORF">CBW46_015310</name>
</gene>
<keyword evidence="5" id="KW-0547">Nucleotide-binding</keyword>
<dbReference type="PROSITE" id="PS00211">
    <property type="entry name" value="ABC_TRANSPORTER_1"/>
    <property type="match status" value="1"/>
</dbReference>
<protein>
    <submittedName>
        <fullName evidence="15">Peptidase domain-containing ABC transporter</fullName>
    </submittedName>
</protein>
<dbReference type="EMBL" id="NHRJ02000010">
    <property type="protein sequence ID" value="PZE20047.1"/>
    <property type="molecule type" value="Genomic_DNA"/>
</dbReference>
<evidence type="ECO:0000256" key="5">
    <source>
        <dbReference type="ARBA" id="ARBA00022741"/>
    </source>
</evidence>
<dbReference type="InterPro" id="IPR003439">
    <property type="entry name" value="ABC_transporter-like_ATP-bd"/>
</dbReference>
<accession>A0A2W1N6L8</accession>
<feature type="transmembrane region" description="Helical" evidence="11">
    <location>
        <begin position="157"/>
        <end position="175"/>
    </location>
</feature>
<keyword evidence="16" id="KW-1185">Reference proteome</keyword>
<dbReference type="PANTHER" id="PTHR43394">
    <property type="entry name" value="ATP-DEPENDENT PERMEASE MDL1, MITOCHONDRIAL"/>
    <property type="match status" value="1"/>
</dbReference>
<feature type="domain" description="ABC transporter" evidence="12">
    <location>
        <begin position="471"/>
        <end position="704"/>
    </location>
</feature>
<keyword evidence="3" id="KW-1003">Cell membrane</keyword>
<dbReference type="InterPro" id="IPR036640">
    <property type="entry name" value="ABC1_TM_sf"/>
</dbReference>
<comment type="caution">
    <text evidence="15">The sequence shown here is derived from an EMBL/GenBank/DDBJ whole genome shotgun (WGS) entry which is preliminary data.</text>
</comment>
<organism evidence="15 16">
    <name type="scientific">Paenibacillus xerothermodurans</name>
    <dbReference type="NCBI Taxonomy" id="1977292"/>
    <lineage>
        <taxon>Bacteria</taxon>
        <taxon>Bacillati</taxon>
        <taxon>Bacillota</taxon>
        <taxon>Bacilli</taxon>
        <taxon>Bacillales</taxon>
        <taxon>Paenibacillaceae</taxon>
        <taxon>Paenibacillus</taxon>
    </lineage>
</organism>
<feature type="transmembrane region" description="Helical" evidence="11">
    <location>
        <begin position="229"/>
        <end position="247"/>
    </location>
</feature>
<dbReference type="SMART" id="SM00382">
    <property type="entry name" value="AAA"/>
    <property type="match status" value="1"/>
</dbReference>
<dbReference type="Gene3D" id="3.40.50.300">
    <property type="entry name" value="P-loop containing nucleotide triphosphate hydrolases"/>
    <property type="match status" value="1"/>
</dbReference>
<name>A0A2W1N6L8_PAEXE</name>
<feature type="domain" description="Peptidase C39" evidence="14">
    <location>
        <begin position="10"/>
        <end position="129"/>
    </location>
</feature>
<dbReference type="CDD" id="cd18555">
    <property type="entry name" value="ABC_6TM_T1SS_like"/>
    <property type="match status" value="1"/>
</dbReference>
<dbReference type="Pfam" id="PF00005">
    <property type="entry name" value="ABC_tran"/>
    <property type="match status" value="1"/>
</dbReference>
<dbReference type="Proteomes" id="UP000214746">
    <property type="component" value="Unassembled WGS sequence"/>
</dbReference>
<dbReference type="PROSITE" id="PS50929">
    <property type="entry name" value="ABC_TM1F"/>
    <property type="match status" value="1"/>
</dbReference>
<evidence type="ECO:0000256" key="4">
    <source>
        <dbReference type="ARBA" id="ARBA00022692"/>
    </source>
</evidence>
<dbReference type="PROSITE" id="PS50893">
    <property type="entry name" value="ABC_TRANSPORTER_2"/>
    <property type="match status" value="1"/>
</dbReference>
<feature type="transmembrane region" description="Helical" evidence="11">
    <location>
        <begin position="187"/>
        <end position="209"/>
    </location>
</feature>
<dbReference type="Gene3D" id="3.90.70.10">
    <property type="entry name" value="Cysteine proteinases"/>
    <property type="match status" value="1"/>
</dbReference>
<dbReference type="GO" id="GO:0016887">
    <property type="term" value="F:ATP hydrolysis activity"/>
    <property type="evidence" value="ECO:0007669"/>
    <property type="project" value="InterPro"/>
</dbReference>
<dbReference type="GO" id="GO:0005886">
    <property type="term" value="C:plasma membrane"/>
    <property type="evidence" value="ECO:0007669"/>
    <property type="project" value="UniProtKB-SubCell"/>
</dbReference>
<evidence type="ECO:0000256" key="9">
    <source>
        <dbReference type="ARBA" id="ARBA00022989"/>
    </source>
</evidence>
<dbReference type="SUPFAM" id="SSF90123">
    <property type="entry name" value="ABC transporter transmembrane region"/>
    <property type="match status" value="1"/>
</dbReference>
<feature type="transmembrane region" description="Helical" evidence="11">
    <location>
        <begin position="118"/>
        <end position="137"/>
    </location>
</feature>
<evidence type="ECO:0000256" key="10">
    <source>
        <dbReference type="ARBA" id="ARBA00023136"/>
    </source>
</evidence>
<evidence type="ECO:0000256" key="6">
    <source>
        <dbReference type="ARBA" id="ARBA00022801"/>
    </source>
</evidence>
<dbReference type="InterPro" id="IPR033839">
    <property type="entry name" value="Lacticin_481_peptidase"/>
</dbReference>
<dbReference type="InterPro" id="IPR027417">
    <property type="entry name" value="P-loop_NTPase"/>
</dbReference>
<dbReference type="PANTHER" id="PTHR43394:SF1">
    <property type="entry name" value="ATP-BINDING CASSETTE SUB-FAMILY B MEMBER 10, MITOCHONDRIAL"/>
    <property type="match status" value="1"/>
</dbReference>
<evidence type="ECO:0000256" key="11">
    <source>
        <dbReference type="SAM" id="Phobius"/>
    </source>
</evidence>
<dbReference type="SUPFAM" id="SSF52540">
    <property type="entry name" value="P-loop containing nucleoside triphosphate hydrolases"/>
    <property type="match status" value="1"/>
</dbReference>
<keyword evidence="6" id="KW-0378">Hydrolase</keyword>
<keyword evidence="9 11" id="KW-1133">Transmembrane helix</keyword>
<dbReference type="OrthoDB" id="9762778at2"/>
<evidence type="ECO:0000259" key="12">
    <source>
        <dbReference type="PROSITE" id="PS50893"/>
    </source>
</evidence>
<keyword evidence="4 11" id="KW-0812">Transmembrane</keyword>
<evidence type="ECO:0000256" key="8">
    <source>
        <dbReference type="ARBA" id="ARBA00022840"/>
    </source>
</evidence>
<evidence type="ECO:0000313" key="15">
    <source>
        <dbReference type="EMBL" id="PZE20047.1"/>
    </source>
</evidence>
<evidence type="ECO:0000256" key="7">
    <source>
        <dbReference type="ARBA" id="ARBA00022807"/>
    </source>
</evidence>
<dbReference type="Pfam" id="PF00664">
    <property type="entry name" value="ABC_membrane"/>
    <property type="match status" value="1"/>
</dbReference>
<dbReference type="GO" id="GO:0015421">
    <property type="term" value="F:ABC-type oligopeptide transporter activity"/>
    <property type="evidence" value="ECO:0007669"/>
    <property type="project" value="TreeGrafter"/>
</dbReference>
<dbReference type="AlphaFoldDB" id="A0A2W1N6L8"/>
<dbReference type="InterPro" id="IPR005074">
    <property type="entry name" value="Peptidase_C39"/>
</dbReference>
<keyword evidence="7" id="KW-0645">Protease</keyword>
<dbReference type="Pfam" id="PF03412">
    <property type="entry name" value="Peptidase_C39"/>
    <property type="match status" value="1"/>
</dbReference>
<reference evidence="15" key="1">
    <citation type="submission" date="2018-06" db="EMBL/GenBank/DDBJ databases">
        <title>Paenibacillus xerothermodurans sp. nov. an extremely dry heat resistant spore forming bacterium isolated from the soil of Cape Canaveral, Florida.</title>
        <authorList>
            <person name="Seuylemezian A."/>
            <person name="Kaur N."/>
            <person name="Patil P."/>
            <person name="Patil P."/>
            <person name="Mayilraj S."/>
            <person name="Vaishampayan P."/>
        </authorList>
    </citation>
    <scope>NUCLEOTIDE SEQUENCE [LARGE SCALE GENOMIC DNA]</scope>
    <source>
        <strain evidence="15">ATCC 27380</strain>
    </source>
</reference>
<feature type="transmembrane region" description="Helical" evidence="11">
    <location>
        <begin position="387"/>
        <end position="404"/>
    </location>
</feature>
<dbReference type="InterPro" id="IPR011527">
    <property type="entry name" value="ABC1_TM_dom"/>
</dbReference>
<keyword evidence="2" id="KW-0813">Transport</keyword>
<dbReference type="FunFam" id="3.40.50.300:FF:000299">
    <property type="entry name" value="ABC transporter ATP-binding protein/permease"/>
    <property type="match status" value="1"/>
</dbReference>
<dbReference type="InterPro" id="IPR003593">
    <property type="entry name" value="AAA+_ATPase"/>
</dbReference>
<feature type="transmembrane region" description="Helical" evidence="11">
    <location>
        <begin position="268"/>
        <end position="291"/>
    </location>
</feature>
<evidence type="ECO:0000256" key="1">
    <source>
        <dbReference type="ARBA" id="ARBA00004651"/>
    </source>
</evidence>
<evidence type="ECO:0000256" key="2">
    <source>
        <dbReference type="ARBA" id="ARBA00022448"/>
    </source>
</evidence>
<dbReference type="CDD" id="cd02425">
    <property type="entry name" value="Peptidase_C39F"/>
    <property type="match status" value="1"/>
</dbReference>
<sequence>MKKKVPYIEQMEHSECGLACLGMVLGYHGRRIGLPELRDMFGTSPKGSSLMDLIKMGEKFQLDGKAYKAEVSHFGELPLPAVLFWDHKHYVVLEHIGRRHFTIVDPSHGRRKLRYDEFIAHYSGIVLTLTPGSSFIPARRERKVNFLLSHVLKQKKLLSGILLAGFFLQGVGLVVPQLTRWVVDRVLLPGNQGYIAIIGMSVLGLYLFHQAFSLLRGYLIARLQTVLDMSLMSAFIAKLFSLPYMFFESRTSGDLIFRANSNVMIRQILSSRVISLVIDFLLIIGYAAMMLYMDRRMALVVVGLSVVVLVVLLISSRLVKRLSDRSVASQSKTQSYLTENITGITDIKVLGLENKVFRQWKELFQGQLHAAEKQSLLSAALDSFSSGMYFIIPLLLLWLGSGMVVSGELTVGQLMGFSALASQFMMPIISLSLTYTQFLALGAYVHRLQDVMDSKSEQLDGFRPHDMECELELRDVSFKYDFFGDPVLSGINLTIAPGETVAIVGESGSGKSTLARLLLGLFTPSGGSILFGGIPMDRVDLAYWRSHVGAVLQETRMFHGSVMENIQLLDDNVSMQEVVHAAALADIHDEIMQQPMGYFTMVSEAGSNFSGGQRQRLLLARALVSRPRILILDEATSALDNLSEARIQANLKALHCTQIIIAHRLSTVVQADRIVVLNKGTIHEYGSHHELMSKRGLYYRLYTAEKENRNEEVAI</sequence>
<dbReference type="InterPro" id="IPR039421">
    <property type="entry name" value="Type_1_exporter"/>
</dbReference>
<dbReference type="GO" id="GO:0008234">
    <property type="term" value="F:cysteine-type peptidase activity"/>
    <property type="evidence" value="ECO:0007669"/>
    <property type="project" value="UniProtKB-KW"/>
</dbReference>
<dbReference type="PROSITE" id="PS50990">
    <property type="entry name" value="PEPTIDASE_C39"/>
    <property type="match status" value="1"/>
</dbReference>
<dbReference type="GO" id="GO:0006508">
    <property type="term" value="P:proteolysis"/>
    <property type="evidence" value="ECO:0007669"/>
    <property type="project" value="InterPro"/>
</dbReference>
<feature type="transmembrane region" description="Helical" evidence="11">
    <location>
        <begin position="424"/>
        <end position="445"/>
    </location>
</feature>
<dbReference type="Gene3D" id="1.20.1560.10">
    <property type="entry name" value="ABC transporter type 1, transmembrane domain"/>
    <property type="match status" value="1"/>
</dbReference>